<protein>
    <recommendedName>
        <fullName evidence="5">Holin</fullName>
    </recommendedName>
</protein>
<evidence type="ECO:0000313" key="3">
    <source>
        <dbReference type="EMBL" id="MDR7362688.1"/>
    </source>
</evidence>
<evidence type="ECO:0000313" key="4">
    <source>
        <dbReference type="Proteomes" id="UP001183648"/>
    </source>
</evidence>
<keyword evidence="1" id="KW-0472">Membrane</keyword>
<feature type="signal peptide" evidence="2">
    <location>
        <begin position="1"/>
        <end position="17"/>
    </location>
</feature>
<evidence type="ECO:0008006" key="5">
    <source>
        <dbReference type="Google" id="ProtNLM"/>
    </source>
</evidence>
<sequence>MLASTKLFLALTGSAGAAVVGAGPVLHSDLTITALLAGGVATVTAGIYQLVRSAPAKS</sequence>
<name>A0ABU2BVM9_9ACTN</name>
<accession>A0ABU2BVM9</accession>
<keyword evidence="4" id="KW-1185">Reference proteome</keyword>
<reference evidence="3 4" key="1">
    <citation type="submission" date="2023-07" db="EMBL/GenBank/DDBJ databases">
        <title>Sequencing the genomes of 1000 actinobacteria strains.</title>
        <authorList>
            <person name="Klenk H.-P."/>
        </authorList>
    </citation>
    <scope>NUCLEOTIDE SEQUENCE [LARGE SCALE GENOMIC DNA]</scope>
    <source>
        <strain evidence="3 4">DSM 19426</strain>
    </source>
</reference>
<evidence type="ECO:0000256" key="2">
    <source>
        <dbReference type="SAM" id="SignalP"/>
    </source>
</evidence>
<keyword evidence="2" id="KW-0732">Signal</keyword>
<dbReference type="Proteomes" id="UP001183648">
    <property type="component" value="Unassembled WGS sequence"/>
</dbReference>
<evidence type="ECO:0000256" key="1">
    <source>
        <dbReference type="SAM" id="Phobius"/>
    </source>
</evidence>
<feature type="transmembrane region" description="Helical" evidence="1">
    <location>
        <begin position="32"/>
        <end position="51"/>
    </location>
</feature>
<proteinExistence type="predicted"/>
<keyword evidence="1" id="KW-1133">Transmembrane helix</keyword>
<organism evidence="3 4">
    <name type="scientific">Nocardioides marmoribigeumensis</name>
    <dbReference type="NCBI Taxonomy" id="433649"/>
    <lineage>
        <taxon>Bacteria</taxon>
        <taxon>Bacillati</taxon>
        <taxon>Actinomycetota</taxon>
        <taxon>Actinomycetes</taxon>
        <taxon>Propionibacteriales</taxon>
        <taxon>Nocardioidaceae</taxon>
        <taxon>Nocardioides</taxon>
    </lineage>
</organism>
<feature type="chain" id="PRO_5045095885" description="Holin" evidence="2">
    <location>
        <begin position="18"/>
        <end position="58"/>
    </location>
</feature>
<dbReference type="RefSeq" id="WP_310301992.1">
    <property type="nucleotide sequence ID" value="NZ_BAAAPS010000013.1"/>
</dbReference>
<comment type="caution">
    <text evidence="3">The sequence shown here is derived from an EMBL/GenBank/DDBJ whole genome shotgun (WGS) entry which is preliminary data.</text>
</comment>
<dbReference type="EMBL" id="JAVDYG010000001">
    <property type="protein sequence ID" value="MDR7362688.1"/>
    <property type="molecule type" value="Genomic_DNA"/>
</dbReference>
<keyword evidence="1" id="KW-0812">Transmembrane</keyword>
<gene>
    <name evidence="3" type="ORF">J2S63_002241</name>
</gene>